<reference evidence="2" key="1">
    <citation type="journal article" date="2020" name="New Phytol.">
        <title>Comparative genomics reveals dynamic genome evolution in host specialist ectomycorrhizal fungi.</title>
        <authorList>
            <person name="Lofgren L.A."/>
            <person name="Nguyen N.H."/>
            <person name="Vilgalys R."/>
            <person name="Ruytinx J."/>
            <person name="Liao H.L."/>
            <person name="Branco S."/>
            <person name="Kuo A."/>
            <person name="LaButti K."/>
            <person name="Lipzen A."/>
            <person name="Andreopoulos W."/>
            <person name="Pangilinan J."/>
            <person name="Riley R."/>
            <person name="Hundley H."/>
            <person name="Na H."/>
            <person name="Barry K."/>
            <person name="Grigoriev I.V."/>
            <person name="Stajich J.E."/>
            <person name="Kennedy P.G."/>
        </authorList>
    </citation>
    <scope>NUCLEOTIDE SEQUENCE</scope>
    <source>
        <strain evidence="2">S12</strain>
    </source>
</reference>
<dbReference type="Proteomes" id="UP000719766">
    <property type="component" value="Unassembled WGS sequence"/>
</dbReference>
<accession>A0A9P7ATQ3</accession>
<keyword evidence="3" id="KW-1185">Reference proteome</keyword>
<sequence length="82" mass="7904">MKFKSISTILLLTATAVPAIAGPIGYAICQTGCNGIAVACYSAAGFTFGVAPPAAPPAIIACNTALGACMAACAVVAFGPTP</sequence>
<dbReference type="PANTHER" id="PTHR37475">
    <property type="entry name" value="ZYGOTE-SPECIFIC CLASS V COPY B GENE PROTEIN"/>
    <property type="match status" value="1"/>
</dbReference>
<feature type="chain" id="PRO_5040446866" description="Zygote-specific protein" evidence="1">
    <location>
        <begin position="22"/>
        <end position="82"/>
    </location>
</feature>
<dbReference type="OrthoDB" id="10063670at2759"/>
<dbReference type="EMBL" id="JABBWE010000024">
    <property type="protein sequence ID" value="KAG1794914.1"/>
    <property type="molecule type" value="Genomic_DNA"/>
</dbReference>
<protein>
    <recommendedName>
        <fullName evidence="4">Zygote-specific protein</fullName>
    </recommendedName>
</protein>
<evidence type="ECO:0008006" key="4">
    <source>
        <dbReference type="Google" id="ProtNLM"/>
    </source>
</evidence>
<dbReference type="PANTHER" id="PTHR37475:SF1">
    <property type="entry name" value="ZYGOTE-SPECIFIC PROTEIN"/>
    <property type="match status" value="1"/>
</dbReference>
<name>A0A9P7ATQ3_9AGAM</name>
<feature type="signal peptide" evidence="1">
    <location>
        <begin position="1"/>
        <end position="21"/>
    </location>
</feature>
<evidence type="ECO:0000256" key="1">
    <source>
        <dbReference type="SAM" id="SignalP"/>
    </source>
</evidence>
<proteinExistence type="predicted"/>
<keyword evidence="1" id="KW-0732">Signal</keyword>
<gene>
    <name evidence="2" type="ORF">HD556DRAFT_1269841</name>
</gene>
<evidence type="ECO:0000313" key="3">
    <source>
        <dbReference type="Proteomes" id="UP000719766"/>
    </source>
</evidence>
<dbReference type="AlphaFoldDB" id="A0A9P7ATQ3"/>
<dbReference type="GeneID" id="64592927"/>
<evidence type="ECO:0000313" key="2">
    <source>
        <dbReference type="EMBL" id="KAG1794914.1"/>
    </source>
</evidence>
<comment type="caution">
    <text evidence="2">The sequence shown here is derived from an EMBL/GenBank/DDBJ whole genome shotgun (WGS) entry which is preliminary data.</text>
</comment>
<dbReference type="RefSeq" id="XP_041160953.1">
    <property type="nucleotide sequence ID" value="XM_041299163.1"/>
</dbReference>
<organism evidence="2 3">
    <name type="scientific">Suillus plorans</name>
    <dbReference type="NCBI Taxonomy" id="116603"/>
    <lineage>
        <taxon>Eukaryota</taxon>
        <taxon>Fungi</taxon>
        <taxon>Dikarya</taxon>
        <taxon>Basidiomycota</taxon>
        <taxon>Agaricomycotina</taxon>
        <taxon>Agaricomycetes</taxon>
        <taxon>Agaricomycetidae</taxon>
        <taxon>Boletales</taxon>
        <taxon>Suillineae</taxon>
        <taxon>Suillaceae</taxon>
        <taxon>Suillus</taxon>
    </lineage>
</organism>